<evidence type="ECO:0000256" key="4">
    <source>
        <dbReference type="ARBA" id="ARBA00022840"/>
    </source>
</evidence>
<dbReference type="Pfam" id="PF00176">
    <property type="entry name" value="SNF2-rel_dom"/>
    <property type="match status" value="1"/>
</dbReference>
<feature type="region of interest" description="Disordered" evidence="7">
    <location>
        <begin position="724"/>
        <end position="844"/>
    </location>
</feature>
<dbReference type="CDD" id="cd18793">
    <property type="entry name" value="SF2_C_SNF"/>
    <property type="match status" value="1"/>
</dbReference>
<name>A0A438C042_VITVI</name>
<dbReference type="GO" id="GO:0031011">
    <property type="term" value="C:Ino80 complex"/>
    <property type="evidence" value="ECO:0007669"/>
    <property type="project" value="UniProtKB-UniRule"/>
</dbReference>
<comment type="similarity">
    <text evidence="6">Belongs to the SNF2/RAD54 helicase family.</text>
</comment>
<evidence type="ECO:0000256" key="2">
    <source>
        <dbReference type="ARBA" id="ARBA00022741"/>
    </source>
</evidence>
<keyword evidence="6" id="KW-0234">DNA repair</keyword>
<evidence type="ECO:0000256" key="5">
    <source>
        <dbReference type="ARBA" id="ARBA00023125"/>
    </source>
</evidence>
<dbReference type="AlphaFoldDB" id="A0A438C042"/>
<comment type="function">
    <text evidence="6">ATPase component of the INO80 complex which remodels chromatin by shifting nucleosomes and is involved in DNA repair.</text>
</comment>
<keyword evidence="9" id="KW-0347">Helicase</keyword>
<sequence>MGEVNVIDDLASELGCKVGSLPFSYVGLLLGVPFKSVAVWDGVKERFEKCFANEKGSFGIELLVGSMEEEEGGVGGVPEHAILKPFMLRRVKKDVVSELTGKTEVTVHCKLSSRQQAFYQAIKNKISLAELFDGNRGHLNEKKILNLMNIVIQLRKVCNHPELFERNEGSTYLYFGEIPNSLLPPPFGELEDMHYAGAQNPITYKVTAHRHVKDNVLIKDGEDRGGAPSYGSEPVMNTPARSCALRVVWGNIPTHLTSYFMFKKIDFPPPGAKTRPPRINIYQSVLPQENNSNGSAVKSGTFGFTHLMDLSPEEVAFLATGTFMERLLFFIMRWDRQFLDGILDLLMEAEEEDFSNSHLDSGKVRAVTRMLLMPSRSETNLLRRKLATGLGHAPFEALVVPHQDRLQANTRLVHATYTFIPRTRAPPINAHCSNRNFAYKLLEELHHPWLKRLFIGFARTSDYNGPKKPDVPHHLIQEIDSELPVSKPALQLTYKIFGSSPPMQSFDPAKLLTDSGKLQTLDILLKRLRAENHRVLLFAQMTKMLNILEDYMNYRKYRYLRLDGSSTIMDRRDMVRDFQLRSDIFVFLLSTRAGGLGINLTAADTVIFYESDWNPTLDLQAMDRAHRLGQTKDYHGHMQHLYDIGYLSGMPVRYTPKVTVYRLICKETVEEKILQRASQKSTVQQLVMTGGHVQGDLLAPEDVVSLLLDDAQLEQKLRDLPLQKDKQKKKRGTKGILLDAEGDATLEDFPNISQGNGQEPSPDAERPKSSSKKRKAATDKQTPPKPRNSQKAMKNVDSYTGMTDPNSMAMDYELDDSLQNDDMQLQKHKRPKRPTKSVNENLEPAFTNSTVIIEQTQYQPHLELGPGGLRAGGKDDTPLHTDSLT</sequence>
<comment type="domain">
    <text evidence="6">The DBINO region is involved in binding to DNA.</text>
</comment>
<feature type="region of interest" description="Disordered" evidence="7">
    <location>
        <begin position="862"/>
        <end position="885"/>
    </location>
</feature>
<dbReference type="SUPFAM" id="SSF52540">
    <property type="entry name" value="P-loop containing nucleoside triphosphate hydrolases"/>
    <property type="match status" value="1"/>
</dbReference>
<proteinExistence type="inferred from homology"/>
<dbReference type="GO" id="GO:0005524">
    <property type="term" value="F:ATP binding"/>
    <property type="evidence" value="ECO:0007669"/>
    <property type="project" value="UniProtKB-UniRule"/>
</dbReference>
<evidence type="ECO:0000256" key="3">
    <source>
        <dbReference type="ARBA" id="ARBA00022801"/>
    </source>
</evidence>
<evidence type="ECO:0000313" key="10">
    <source>
        <dbReference type="Proteomes" id="UP000288805"/>
    </source>
</evidence>
<dbReference type="Pfam" id="PF00271">
    <property type="entry name" value="Helicase_C"/>
    <property type="match status" value="1"/>
</dbReference>
<keyword evidence="6" id="KW-0227">DNA damage</keyword>
<dbReference type="GO" id="GO:0016787">
    <property type="term" value="F:hydrolase activity"/>
    <property type="evidence" value="ECO:0007669"/>
    <property type="project" value="UniProtKB-KW"/>
</dbReference>
<feature type="compositionally biased region" description="Basic residues" evidence="7">
    <location>
        <begin position="826"/>
        <end position="835"/>
    </location>
</feature>
<dbReference type="GO" id="GO:0003677">
    <property type="term" value="F:DNA binding"/>
    <property type="evidence" value="ECO:0007669"/>
    <property type="project" value="UniProtKB-UniRule"/>
</dbReference>
<dbReference type="PANTHER" id="PTHR45685:SF2">
    <property type="entry name" value="CHROMATIN-REMODELING ATPASE INO80"/>
    <property type="match status" value="1"/>
</dbReference>
<evidence type="ECO:0000256" key="6">
    <source>
        <dbReference type="RuleBase" id="RU368001"/>
    </source>
</evidence>
<dbReference type="GO" id="GO:0006338">
    <property type="term" value="P:chromatin remodeling"/>
    <property type="evidence" value="ECO:0007669"/>
    <property type="project" value="UniProtKB-UniRule"/>
</dbReference>
<evidence type="ECO:0000256" key="1">
    <source>
        <dbReference type="ARBA" id="ARBA00004123"/>
    </source>
</evidence>
<dbReference type="EMBL" id="QGNW01002588">
    <property type="protein sequence ID" value="RVW16590.1"/>
    <property type="molecule type" value="Genomic_DNA"/>
</dbReference>
<comment type="subunit">
    <text evidence="6">Component of the INO80 chromatin-remodeling complex.</text>
</comment>
<evidence type="ECO:0000259" key="8">
    <source>
        <dbReference type="PROSITE" id="PS51194"/>
    </source>
</evidence>
<keyword evidence="3 6" id="KW-0378">Hydrolase</keyword>
<dbReference type="PANTHER" id="PTHR45685">
    <property type="entry name" value="HELICASE SRCAP-RELATED"/>
    <property type="match status" value="1"/>
</dbReference>
<keyword evidence="4 6" id="KW-0067">ATP-binding</keyword>
<comment type="catalytic activity">
    <reaction evidence="6">
        <text>ATP + H2O = ADP + phosphate + H(+)</text>
        <dbReference type="Rhea" id="RHEA:13065"/>
        <dbReference type="ChEBI" id="CHEBI:15377"/>
        <dbReference type="ChEBI" id="CHEBI:15378"/>
        <dbReference type="ChEBI" id="CHEBI:30616"/>
        <dbReference type="ChEBI" id="CHEBI:43474"/>
        <dbReference type="ChEBI" id="CHEBI:456216"/>
    </reaction>
</comment>
<dbReference type="GO" id="GO:0004386">
    <property type="term" value="F:helicase activity"/>
    <property type="evidence" value="ECO:0007669"/>
    <property type="project" value="UniProtKB-KW"/>
</dbReference>
<reference evidence="9 10" key="1">
    <citation type="journal article" date="2018" name="PLoS Genet.">
        <title>Population sequencing reveals clonal diversity and ancestral inbreeding in the grapevine cultivar Chardonnay.</title>
        <authorList>
            <person name="Roach M.J."/>
            <person name="Johnson D.L."/>
            <person name="Bohlmann J."/>
            <person name="van Vuuren H.J."/>
            <person name="Jones S.J."/>
            <person name="Pretorius I.S."/>
            <person name="Schmidt S.A."/>
            <person name="Borneman A.R."/>
        </authorList>
    </citation>
    <scope>NUCLEOTIDE SEQUENCE [LARGE SCALE GENOMIC DNA]</scope>
    <source>
        <strain evidence="10">cv. Chardonnay</strain>
        <tissue evidence="9">Leaf</tissue>
    </source>
</reference>
<dbReference type="Gene3D" id="3.40.50.300">
    <property type="entry name" value="P-loop containing nucleotide triphosphate hydrolases"/>
    <property type="match status" value="3"/>
</dbReference>
<comment type="caution">
    <text evidence="9">The sequence shown here is derived from an EMBL/GenBank/DDBJ whole genome shotgun (WGS) entry which is preliminary data.</text>
</comment>
<feature type="domain" description="Helicase C-terminal" evidence="8">
    <location>
        <begin position="520"/>
        <end position="673"/>
    </location>
</feature>
<dbReference type="SMART" id="SM00490">
    <property type="entry name" value="HELICc"/>
    <property type="match status" value="1"/>
</dbReference>
<evidence type="ECO:0000313" key="9">
    <source>
        <dbReference type="EMBL" id="RVW16590.1"/>
    </source>
</evidence>
<dbReference type="EC" id="3.6.4.-" evidence="6"/>
<dbReference type="InterPro" id="IPR049730">
    <property type="entry name" value="SNF2/RAD54-like_C"/>
</dbReference>
<dbReference type="InterPro" id="IPR027417">
    <property type="entry name" value="P-loop_NTPase"/>
</dbReference>
<comment type="subcellular location">
    <subcellularLocation>
        <location evidence="1 6">Nucleus</location>
    </subcellularLocation>
</comment>
<dbReference type="InterPro" id="IPR001650">
    <property type="entry name" value="Helicase_C-like"/>
</dbReference>
<dbReference type="InterPro" id="IPR000330">
    <property type="entry name" value="SNF2_N"/>
</dbReference>
<accession>A0A438C042</accession>
<gene>
    <name evidence="9" type="primary">INO80_0</name>
    <name evidence="9" type="ORF">CK203_069437</name>
</gene>
<keyword evidence="2" id="KW-0547">Nucleotide-binding</keyword>
<dbReference type="Gene3D" id="3.40.50.10810">
    <property type="entry name" value="Tandem AAA-ATPase domain"/>
    <property type="match status" value="1"/>
</dbReference>
<keyword evidence="5 6" id="KW-0238">DNA-binding</keyword>
<protein>
    <recommendedName>
        <fullName evidence="6">Chromatin-remodeling ATPase INO80</fullName>
        <ecNumber evidence="6">3.6.4.-</ecNumber>
    </recommendedName>
</protein>
<dbReference type="GO" id="GO:0006281">
    <property type="term" value="P:DNA repair"/>
    <property type="evidence" value="ECO:0007669"/>
    <property type="project" value="UniProtKB-UniRule"/>
</dbReference>
<organism evidence="9 10">
    <name type="scientific">Vitis vinifera</name>
    <name type="common">Grape</name>
    <dbReference type="NCBI Taxonomy" id="29760"/>
    <lineage>
        <taxon>Eukaryota</taxon>
        <taxon>Viridiplantae</taxon>
        <taxon>Streptophyta</taxon>
        <taxon>Embryophyta</taxon>
        <taxon>Tracheophyta</taxon>
        <taxon>Spermatophyta</taxon>
        <taxon>Magnoliopsida</taxon>
        <taxon>eudicotyledons</taxon>
        <taxon>Gunneridae</taxon>
        <taxon>Pentapetalae</taxon>
        <taxon>rosids</taxon>
        <taxon>Vitales</taxon>
        <taxon>Vitaceae</taxon>
        <taxon>Viteae</taxon>
        <taxon>Vitis</taxon>
    </lineage>
</organism>
<dbReference type="PROSITE" id="PS51194">
    <property type="entry name" value="HELICASE_CTER"/>
    <property type="match status" value="1"/>
</dbReference>
<dbReference type="InterPro" id="IPR038718">
    <property type="entry name" value="SNF2-like_sf"/>
</dbReference>
<evidence type="ECO:0000256" key="7">
    <source>
        <dbReference type="SAM" id="MobiDB-lite"/>
    </source>
</evidence>
<feature type="compositionally biased region" description="Polar residues" evidence="7">
    <location>
        <begin position="787"/>
        <end position="806"/>
    </location>
</feature>
<dbReference type="Proteomes" id="UP000288805">
    <property type="component" value="Unassembled WGS sequence"/>
</dbReference>
<dbReference type="InterPro" id="IPR050520">
    <property type="entry name" value="INO80/SWR1_helicase"/>
</dbReference>